<feature type="transmembrane region" description="Helical" evidence="8">
    <location>
        <begin position="881"/>
        <end position="899"/>
    </location>
</feature>
<feature type="transmembrane region" description="Helical" evidence="8">
    <location>
        <begin position="204"/>
        <end position="225"/>
    </location>
</feature>
<evidence type="ECO:0000313" key="11">
    <source>
        <dbReference type="Proteomes" id="UP000265716"/>
    </source>
</evidence>
<dbReference type="Gene3D" id="1.10.287.70">
    <property type="match status" value="4"/>
</dbReference>
<dbReference type="SUPFAM" id="SSF50630">
    <property type="entry name" value="Acid proteases"/>
    <property type="match status" value="1"/>
</dbReference>
<feature type="transmembrane region" description="Helical" evidence="8">
    <location>
        <begin position="801"/>
        <end position="824"/>
    </location>
</feature>
<feature type="compositionally biased region" description="Acidic residues" evidence="7">
    <location>
        <begin position="2671"/>
        <end position="2690"/>
    </location>
</feature>
<dbReference type="Proteomes" id="UP000265716">
    <property type="component" value="Unassembled WGS sequence"/>
</dbReference>
<dbReference type="Pfam" id="PF00027">
    <property type="entry name" value="cNMP_binding"/>
    <property type="match status" value="3"/>
</dbReference>
<feature type="transmembrane region" description="Helical" evidence="8">
    <location>
        <begin position="163"/>
        <end position="184"/>
    </location>
</feature>
<evidence type="ECO:0000256" key="4">
    <source>
        <dbReference type="ARBA" id="ARBA00022989"/>
    </source>
</evidence>
<comment type="subcellular location">
    <subcellularLocation>
        <location evidence="1">Membrane</location>
        <topology evidence="1">Multi-pass membrane protein</topology>
    </subcellularLocation>
</comment>
<dbReference type="InterPro" id="IPR000595">
    <property type="entry name" value="cNMP-bd_dom"/>
</dbReference>
<dbReference type="VEuPathDB" id="FungiDB:H257_16919"/>
<name>A0A397CKY1_APHAT</name>
<protein>
    <recommendedName>
        <fullName evidence="9">Cyclic nucleotide-binding domain-containing protein</fullName>
    </recommendedName>
</protein>
<dbReference type="SMART" id="SM00100">
    <property type="entry name" value="cNMP"/>
    <property type="match status" value="3"/>
</dbReference>
<dbReference type="GO" id="GO:0005886">
    <property type="term" value="C:plasma membrane"/>
    <property type="evidence" value="ECO:0007669"/>
    <property type="project" value="TreeGrafter"/>
</dbReference>
<feature type="transmembrane region" description="Helical" evidence="8">
    <location>
        <begin position="666"/>
        <end position="687"/>
    </location>
</feature>
<feature type="region of interest" description="Disordered" evidence="7">
    <location>
        <begin position="36"/>
        <end position="72"/>
    </location>
</feature>
<evidence type="ECO:0000256" key="6">
    <source>
        <dbReference type="ARBA" id="ARBA00023136"/>
    </source>
</evidence>
<dbReference type="SUPFAM" id="SSF81324">
    <property type="entry name" value="Voltage-gated potassium channels"/>
    <property type="match status" value="4"/>
</dbReference>
<dbReference type="PANTHER" id="PTHR10217:SF435">
    <property type="entry name" value="POTASSIUM VOLTAGE-GATED CHANNEL PROTEIN EAG"/>
    <property type="match status" value="1"/>
</dbReference>
<feature type="transmembrane region" description="Helical" evidence="8">
    <location>
        <begin position="905"/>
        <end position="929"/>
    </location>
</feature>
<organism evidence="10 11">
    <name type="scientific">Aphanomyces astaci</name>
    <name type="common">Crayfish plague agent</name>
    <dbReference type="NCBI Taxonomy" id="112090"/>
    <lineage>
        <taxon>Eukaryota</taxon>
        <taxon>Sar</taxon>
        <taxon>Stramenopiles</taxon>
        <taxon>Oomycota</taxon>
        <taxon>Saprolegniomycetes</taxon>
        <taxon>Saprolegniales</taxon>
        <taxon>Verrucalvaceae</taxon>
        <taxon>Aphanomyces</taxon>
    </lineage>
</organism>
<gene>
    <name evidence="10" type="ORF">DYB38_003310</name>
</gene>
<feature type="transmembrane region" description="Helical" evidence="8">
    <location>
        <begin position="1847"/>
        <end position="1869"/>
    </location>
</feature>
<feature type="region of interest" description="Disordered" evidence="7">
    <location>
        <begin position="2622"/>
        <end position="2727"/>
    </location>
</feature>
<dbReference type="PANTHER" id="PTHR10217">
    <property type="entry name" value="VOLTAGE AND LIGAND GATED POTASSIUM CHANNEL"/>
    <property type="match status" value="1"/>
</dbReference>
<feature type="transmembrane region" description="Helical" evidence="8">
    <location>
        <begin position="1945"/>
        <end position="1966"/>
    </location>
</feature>
<feature type="compositionally biased region" description="Basic and acidic residues" evidence="7">
    <location>
        <begin position="2627"/>
        <end position="2660"/>
    </location>
</feature>
<evidence type="ECO:0000259" key="9">
    <source>
        <dbReference type="PROSITE" id="PS50042"/>
    </source>
</evidence>
<dbReference type="GO" id="GO:0042391">
    <property type="term" value="P:regulation of membrane potential"/>
    <property type="evidence" value="ECO:0007669"/>
    <property type="project" value="TreeGrafter"/>
</dbReference>
<dbReference type="CDD" id="cd00303">
    <property type="entry name" value="retropepsin_like"/>
    <property type="match status" value="1"/>
</dbReference>
<keyword evidence="6 8" id="KW-0472">Membrane</keyword>
<feature type="compositionally biased region" description="Basic and acidic residues" evidence="7">
    <location>
        <begin position="2691"/>
        <end position="2701"/>
    </location>
</feature>
<feature type="compositionally biased region" description="Polar residues" evidence="7">
    <location>
        <begin position="36"/>
        <end position="47"/>
    </location>
</feature>
<dbReference type="PROSITE" id="PS00888">
    <property type="entry name" value="CNMP_BINDING_1"/>
    <property type="match status" value="2"/>
</dbReference>
<dbReference type="InterPro" id="IPR050818">
    <property type="entry name" value="KCNH_animal-type"/>
</dbReference>
<dbReference type="CDD" id="cd00038">
    <property type="entry name" value="CAP_ED"/>
    <property type="match status" value="3"/>
</dbReference>
<dbReference type="Pfam" id="PF00520">
    <property type="entry name" value="Ion_trans"/>
    <property type="match status" value="3"/>
</dbReference>
<feature type="domain" description="Cyclic nucleotide-binding" evidence="9">
    <location>
        <begin position="1008"/>
        <end position="1110"/>
    </location>
</feature>
<proteinExistence type="predicted"/>
<dbReference type="InterPro" id="IPR005821">
    <property type="entry name" value="Ion_trans_dom"/>
</dbReference>
<sequence>MARRVRPTARSNSEQSLREAILPPLAILPKRSKKNLSNTSMWSSSGKTPVHGIAPLLSPSDRRSMRFKSRRSPTIRKISSRISVMAADVGGLKRKSISVLADGYAQFKQTLSYGSPSKNEVPTGPIFNLPMPAPNHALLRRRSFVAKLGAMYASMEKRVSSEVLLFFEAAQLIYTGFSVPFRIGLMYNPYFTTTSSSSVDFPDYVMYVMWAIDTLFDVIAFVAALRILKRSDTSHVVVPIDHSEPSFSVKEKHHRTSTFQQSLIKFAVSRQHSMRRNSTFLSKETSMLPQFLLSSTWDKHKGVRWHQIIAEWLALVPFDWVFVGNTHAMILCRVPKLLRMHKVPEIARLIKQFLAEHELFSGFHNVGMSLLVGVILLSLVCIHWATCFFLLIAHLQCGYNLDQTVNGQSCWANQVQLQGASIFRTYMYSMVVVGFGFPVPQTNLERAIGIGIQFMRFCIAGGVIGAYVFLFECQNRRENEFHDQVDGVKEYLTARRVSKQLQAKVLDFYGHFWSAQRGIDEDTIIATLPSHIQTQCLDLLRAKLLKTVNPRDGKKDGANYIVDGQHFGLSMMEAAASSDVISARAETICDLYIIDKPSVQQVYESCASQLGDVKWDDVVTEATRIGRKPIRANSMLGLGKKFVEHATNAEQWTHPDSQFRQFWERCMVVALIVCAVDIPLHICFASTSSWPAFLGRLGLALFLVVDLVLRSRRFAYFESGTLVTDSWFIWHQYKHHGFFLDAISIIPFTMVADCLTTAFDADSTFPVTLRMFEWIRLVRIRRLLPTLSTILKQHHVNDTTYIIVNLMICVPFACHVGGCMWYWIAALHQDPHHDSTTPTSTSHGSLTVQTCLEWARDHQNCTWLDFDHDHFGHPSDYIRSFYWSVVSLVTVQFGSIFPFTDAECVYMFVFLYLSIVANYGAVGALVNAVTRINSAASKKQEQVTMAHRFMTIEGVSRNVRHNVSTYYKTHWSQTSEQHALSVLQPLPDNLRQEIQSFLHEASVGHLKLFKAIDVDGLRFIYAIMKHQSYNRLEFVVRNGDTCDDIYILMRGVMEGLLQVKDMTVPVQLLYPGSCIGEAAFVLKRTHDVGIRVVSESADVSVLSRQDFASIAYHFQHLWPTVETLAMDLERQLSLTLNALDRNLQKPNVLPRPDALLVRPDSTLYRWWELLLSVVMIYNLIQIPFRIALLPAPPDKVMLGFTIVDIACDVIFLVDMYIKYNHLIIIDKNGDEVVSLALIRSNYVHGQPFKIEACASLPLYYVGNYQVMTLCRLPRLLRSSQLSKYLRSFHTFVQEQTASAAVTEGLEFVKLFLTLVLASHLAAMGLFLISHAEHGDQHGDGASDVTDDVPSWYSHDFVIEQFHGSIGATYLRAFYWGLGLSSFDYMDIHVSKAGETLWFCVVALSGVVEMQLQNFAFYAKMKKLPGFMVRRAKLFFQFQLDCNKGMDAHEIFRDLPQCLRLELFKDLYANLLAPIPIFSMLSPAQLNAVAERLHSKLYLPGDDIIMEGDVGNALYIMKQGLGEKHLRTFQLIVAPVYEGSSFGEVAFFLAKRHSHGVRAVKCCEVLCLTKADWTSAWSSEVSLNFKVKMAMAVEKEDQLMERITTALKGNFGVTGQASIKLTSMLGVKKRASLSDKHTIAGRRDSVPNYFEYIREVSRSGARKGPLLSQFAPTPRATIWHPGPPQQPSWMPHSLFRNVWDVIMLAVTTYYVTMVPFRASFVEFPQPAPYWIVIWFAAEYVLDVLSVADFVLRFQVFYVFAKGEMQTLPAVLRRHYRVHGPLISDIVALVPVEIFAIGLFSHTNSWKLVSLCRLNRILRLVHLPRLTHSLEHVLSRRKWFMANRTAFEYMMTFVAPFFIVCHWIACLWFYVSFASRSHGDTPSWLVTMGYLPLNMTMASTDDIPLGFSESTKFTSMNVYLASLYYAVSSLSSQSFGDVFSRNAVETWLTLGIILFSITFYGVLVGMLAEMMQDKLHPRASFEQHMVDVSTFFNYRLLPFDFFIQTSRFSRLQWQNHMGRTEDDFLSVLSTTIREDIAMFVKQNVVKNLRFLLECEEVFVRALVTKLRTEQFIHADVIYQFGDVGRTLYFVDVGSVSLVSATTGVQTRNHNEFFGGVALFEDVGRTVTAIANVECTMFLLYHDDFDKLVDRFPEYFDRCYKQWCVRDEDPIQKMRGSSAGFNHLKLTPDGVVTGSSDHLQKSPILLVAPAPPAATIPAPLMHIPVHTRPTPPSSFGPVKTQLTTAAVTGPNSRQRIHPKLIILVILIAIHPVVDRCISQELKLVLEALQLLYIGFSVPFCFGLLYDPLGTATTVSTLSTYLTYGLDLVEVAMAFIIRSPMDMKFLSDTDRRNSAFMNKLIKLSSWDKKRVIETVHVVLDWVALVPFHFFWLANPRSYDTKLRFLKYRDVGGGDFDPDTRGCVEEWLEGMERYIAADGRMKGVAWPEHLQHVLIADRLKGRAGKWYSHALKGVKEEERTYTMLRERLIGAFGLHPMRTSDTIKADMISRAKKPNETWKEYSDVLYEMSEGITVPEAWLIACFTKGVEPAAAKDLHMGKVKTMLEGVQLLELLYGTGGGGTAAKTTRAFVANVKGQEEMPDEEPMSAKDKKVIETLEVMCRMITSPTKRRWAKDSGDGDKPAKRYQEGGEGSDRRGGGKRIEDRPVATAVPKTAELEEEDDDEDEDEASVEMEPAESDKTGKEGRKTTNKKSKRNERQRKKTERRTRRDVDEEKRRIKNRLRIRLVGSHRLPTWTVDISGHCCDVRLDTCAEESILAGRLAHLGPWVEETSSRWLEGASGGLMRVKGRVRLEWEVSGKRVIVEPLVVDGLTEDMLLGTPFFDHHGCQVAYDTHTLNFPRWQLNVPFGLDVRTTAHVEVRRATVVQARGVGAMSSGQVQVAVDAPDGTEVQFVPDRSTRDHCLLAATVATVTQGRITVPVLNGTELDGRLVAKEEVGSWTPLSDELQVLEQPEETTTEDLVTWLAQIAGEHSAELPGEEQLALDHLRLDHRELLLRVLR</sequence>
<feature type="transmembrane region" description="Helical" evidence="8">
    <location>
        <begin position="447"/>
        <end position="470"/>
    </location>
</feature>
<comment type="caution">
    <text evidence="10">The sequence shown here is derived from an EMBL/GenBank/DDBJ whole genome shotgun (WGS) entry which is preliminary data.</text>
</comment>
<dbReference type="InterPro" id="IPR014710">
    <property type="entry name" value="RmlC-like_jellyroll"/>
</dbReference>
<dbReference type="EMBL" id="QUTC01007541">
    <property type="protein sequence ID" value="RHY47360.1"/>
    <property type="molecule type" value="Genomic_DNA"/>
</dbReference>
<dbReference type="Gene3D" id="2.40.70.10">
    <property type="entry name" value="Acid Proteases"/>
    <property type="match status" value="1"/>
</dbReference>
<feature type="transmembrane region" description="Helical" evidence="8">
    <location>
        <begin position="693"/>
        <end position="709"/>
    </location>
</feature>
<dbReference type="InterPro" id="IPR018488">
    <property type="entry name" value="cNMP-bd_CS"/>
</dbReference>
<dbReference type="InterPro" id="IPR021109">
    <property type="entry name" value="Peptidase_aspartic_dom_sf"/>
</dbReference>
<dbReference type="Gene3D" id="2.60.120.10">
    <property type="entry name" value="Jelly Rolls"/>
    <property type="match status" value="3"/>
</dbReference>
<accession>A0A397CKY1</accession>
<evidence type="ECO:0000313" key="10">
    <source>
        <dbReference type="EMBL" id="RHY47360.1"/>
    </source>
</evidence>
<keyword evidence="5" id="KW-0406">Ion transport</keyword>
<dbReference type="VEuPathDB" id="FungiDB:H257_03075"/>
<dbReference type="PROSITE" id="PS50042">
    <property type="entry name" value="CNMP_BINDING_3"/>
    <property type="match status" value="3"/>
</dbReference>
<evidence type="ECO:0000256" key="8">
    <source>
        <dbReference type="SAM" id="Phobius"/>
    </source>
</evidence>
<evidence type="ECO:0000256" key="1">
    <source>
        <dbReference type="ARBA" id="ARBA00004141"/>
    </source>
</evidence>
<evidence type="ECO:0000256" key="7">
    <source>
        <dbReference type="SAM" id="MobiDB-lite"/>
    </source>
</evidence>
<reference evidence="10 11" key="1">
    <citation type="submission" date="2018-08" db="EMBL/GenBank/DDBJ databases">
        <title>Aphanomyces genome sequencing and annotation.</title>
        <authorList>
            <person name="Minardi D."/>
            <person name="Oidtmann B."/>
            <person name="Van Der Giezen M."/>
            <person name="Studholme D.J."/>
        </authorList>
    </citation>
    <scope>NUCLEOTIDE SEQUENCE [LARGE SCALE GENOMIC DNA]</scope>
    <source>
        <strain evidence="10 11">SA</strain>
    </source>
</reference>
<evidence type="ECO:0000256" key="2">
    <source>
        <dbReference type="ARBA" id="ARBA00022448"/>
    </source>
</evidence>
<feature type="transmembrane region" description="Helical" evidence="8">
    <location>
        <begin position="370"/>
        <end position="393"/>
    </location>
</feature>
<feature type="compositionally biased region" description="Basic residues" evidence="7">
    <location>
        <begin position="2702"/>
        <end position="2720"/>
    </location>
</feature>
<dbReference type="SUPFAM" id="SSF51206">
    <property type="entry name" value="cAMP-binding domain-like"/>
    <property type="match status" value="4"/>
</dbReference>
<dbReference type="InterPro" id="IPR018490">
    <property type="entry name" value="cNMP-bd_dom_sf"/>
</dbReference>
<evidence type="ECO:0000256" key="5">
    <source>
        <dbReference type="ARBA" id="ARBA00023065"/>
    </source>
</evidence>
<dbReference type="GO" id="GO:0005249">
    <property type="term" value="F:voltage-gated potassium channel activity"/>
    <property type="evidence" value="ECO:0007669"/>
    <property type="project" value="TreeGrafter"/>
</dbReference>
<keyword evidence="4 8" id="KW-1133">Transmembrane helix</keyword>
<dbReference type="Gene3D" id="1.10.287.630">
    <property type="entry name" value="Helix hairpin bin"/>
    <property type="match status" value="2"/>
</dbReference>
<feature type="domain" description="Cyclic nucleotide-binding" evidence="9">
    <location>
        <begin position="2048"/>
        <end position="2163"/>
    </location>
</feature>
<keyword evidence="3 8" id="KW-0812">Transmembrane</keyword>
<feature type="non-terminal residue" evidence="10">
    <location>
        <position position="3013"/>
    </location>
</feature>
<evidence type="ECO:0000256" key="3">
    <source>
        <dbReference type="ARBA" id="ARBA00022692"/>
    </source>
</evidence>
<feature type="domain" description="Cyclic nucleotide-binding" evidence="9">
    <location>
        <begin position="1476"/>
        <end position="1569"/>
    </location>
</feature>
<keyword evidence="2" id="KW-0813">Transport</keyword>